<dbReference type="VEuPathDB" id="FungiDB:CTRG_04895"/>
<evidence type="ECO:0000313" key="4">
    <source>
        <dbReference type="Proteomes" id="UP000002037"/>
    </source>
</evidence>
<evidence type="ECO:0000313" key="3">
    <source>
        <dbReference type="EMBL" id="EER31165.1"/>
    </source>
</evidence>
<organism evidence="3 4">
    <name type="scientific">Candida tropicalis (strain ATCC MYA-3404 / T1)</name>
    <name type="common">Yeast</name>
    <dbReference type="NCBI Taxonomy" id="294747"/>
    <lineage>
        <taxon>Eukaryota</taxon>
        <taxon>Fungi</taxon>
        <taxon>Dikarya</taxon>
        <taxon>Ascomycota</taxon>
        <taxon>Saccharomycotina</taxon>
        <taxon>Pichiomycetes</taxon>
        <taxon>Debaryomycetaceae</taxon>
        <taxon>Candida/Lodderomyces clade</taxon>
        <taxon>Candida</taxon>
    </lineage>
</organism>
<feature type="compositionally biased region" description="Basic residues" evidence="1">
    <location>
        <begin position="172"/>
        <end position="183"/>
    </location>
</feature>
<reference evidence="3 4" key="1">
    <citation type="journal article" date="2009" name="Nature">
        <title>Evolution of pathogenicity and sexual reproduction in eight Candida genomes.</title>
        <authorList>
            <person name="Butler G."/>
            <person name="Rasmussen M.D."/>
            <person name="Lin M.F."/>
            <person name="Santos M.A."/>
            <person name="Sakthikumar S."/>
            <person name="Munro C.A."/>
            <person name="Rheinbay E."/>
            <person name="Grabherr M."/>
            <person name="Forche A."/>
            <person name="Reedy J.L."/>
            <person name="Agrafioti I."/>
            <person name="Arnaud M.B."/>
            <person name="Bates S."/>
            <person name="Brown A.J."/>
            <person name="Brunke S."/>
            <person name="Costanzo M.C."/>
            <person name="Fitzpatrick D.A."/>
            <person name="de Groot P.W."/>
            <person name="Harris D."/>
            <person name="Hoyer L.L."/>
            <person name="Hube B."/>
            <person name="Klis F.M."/>
            <person name="Kodira C."/>
            <person name="Lennard N."/>
            <person name="Logue M.E."/>
            <person name="Martin R."/>
            <person name="Neiman A.M."/>
            <person name="Nikolaou E."/>
            <person name="Quail M.A."/>
            <person name="Quinn J."/>
            <person name="Santos M.C."/>
            <person name="Schmitzberger F.F."/>
            <person name="Sherlock G."/>
            <person name="Shah P."/>
            <person name="Silverstein K.A."/>
            <person name="Skrzypek M.S."/>
            <person name="Soll D."/>
            <person name="Staggs R."/>
            <person name="Stansfield I."/>
            <person name="Stumpf M.P."/>
            <person name="Sudbery P.E."/>
            <person name="Srikantha T."/>
            <person name="Zeng Q."/>
            <person name="Berman J."/>
            <person name="Berriman M."/>
            <person name="Heitman J."/>
            <person name="Gow N.A."/>
            <person name="Lorenz M.C."/>
            <person name="Birren B.W."/>
            <person name="Kellis M."/>
            <person name="Cuomo C.A."/>
        </authorList>
    </citation>
    <scope>NUCLEOTIDE SEQUENCE [LARGE SCALE GENOMIC DNA]</scope>
    <source>
        <strain evidence="4">ATCC MYA-3404 / T1</strain>
    </source>
</reference>
<dbReference type="Pfam" id="PF00855">
    <property type="entry name" value="PWWP"/>
    <property type="match status" value="1"/>
</dbReference>
<dbReference type="AlphaFoldDB" id="C5MFQ2"/>
<feature type="domain" description="PWWP" evidence="2">
    <location>
        <begin position="10"/>
        <end position="88"/>
    </location>
</feature>
<dbReference type="InterPro" id="IPR000313">
    <property type="entry name" value="PWWP_dom"/>
</dbReference>
<dbReference type="PROSITE" id="PS50812">
    <property type="entry name" value="PWWP"/>
    <property type="match status" value="1"/>
</dbReference>
<evidence type="ECO:0000259" key="2">
    <source>
        <dbReference type="PROSITE" id="PS50812"/>
    </source>
</evidence>
<dbReference type="KEGG" id="ctp:CTRG_04895"/>
<dbReference type="SMART" id="SM00293">
    <property type="entry name" value="PWWP"/>
    <property type="match status" value="1"/>
</dbReference>
<dbReference type="Proteomes" id="UP000002037">
    <property type="component" value="Unassembled WGS sequence"/>
</dbReference>
<dbReference type="InterPro" id="IPR035503">
    <property type="entry name" value="IOC4-like_PWWP"/>
</dbReference>
<feature type="region of interest" description="Disordered" evidence="1">
    <location>
        <begin position="130"/>
        <end position="205"/>
    </location>
</feature>
<feature type="compositionally biased region" description="Basic residues" evidence="1">
    <location>
        <begin position="146"/>
        <end position="161"/>
    </location>
</feature>
<dbReference type="HOGENOM" id="CLU_1175266_0_0_1"/>
<dbReference type="CDD" id="cd05840">
    <property type="entry name" value="PWWP_ScIOC4-like"/>
    <property type="match status" value="1"/>
</dbReference>
<dbReference type="RefSeq" id="XP_002550597.1">
    <property type="nucleotide sequence ID" value="XM_002550551.1"/>
</dbReference>
<dbReference type="eggNOG" id="ENOG502S6Q4">
    <property type="taxonomic scope" value="Eukaryota"/>
</dbReference>
<dbReference type="EMBL" id="GG692401">
    <property type="protein sequence ID" value="EER31165.1"/>
    <property type="molecule type" value="Genomic_DNA"/>
</dbReference>
<sequence length="236" mass="26868">MSTSPVSYQPTNIVLAKVKGYPAWPAMVLEESLLPPHILSKQPKSSKSTTTSTTTTTTTVKKIVPVRFFSDDTYIWININDIKPLTKEDIQNYFKKSNSKRKIDLLLNTAYELANDPPDMEQFIKYGSKGVPEESSEDDEVLSIPAKKKQKQAQSPKKKTKDNKIKKEPIKSKPKPKSKAKPKAKPEPKPKPKPVVVNEYDDDWGLDDFNKYDKSTGNYIYETEAEQQKVFKSIRI</sequence>
<dbReference type="STRING" id="294747.C5MFQ2"/>
<dbReference type="Gene3D" id="2.30.30.140">
    <property type="match status" value="1"/>
</dbReference>
<keyword evidence="4" id="KW-1185">Reference proteome</keyword>
<accession>C5MFQ2</accession>
<dbReference type="OrthoDB" id="62853at2759"/>
<evidence type="ECO:0000256" key="1">
    <source>
        <dbReference type="SAM" id="MobiDB-lite"/>
    </source>
</evidence>
<gene>
    <name evidence="3" type="ORF">CTRG_04895</name>
</gene>
<proteinExistence type="predicted"/>
<feature type="compositionally biased region" description="Basic and acidic residues" evidence="1">
    <location>
        <begin position="162"/>
        <end position="171"/>
    </location>
</feature>
<dbReference type="GeneID" id="8298898"/>
<protein>
    <recommendedName>
        <fullName evidence="2">PWWP domain-containing protein</fullName>
    </recommendedName>
</protein>
<name>C5MFQ2_CANTT</name>
<dbReference type="SUPFAM" id="SSF63748">
    <property type="entry name" value="Tudor/PWWP/MBT"/>
    <property type="match status" value="1"/>
</dbReference>